<dbReference type="AlphaFoldDB" id="A0AB73IIC5"/>
<dbReference type="Proteomes" id="UP001229486">
    <property type="component" value="Unassembled WGS sequence"/>
</dbReference>
<name>A0AB73IIC5_9BURK</name>
<organism evidence="1 2">
    <name type="scientific">Paraburkholderia caledonica</name>
    <dbReference type="NCBI Taxonomy" id="134536"/>
    <lineage>
        <taxon>Bacteria</taxon>
        <taxon>Pseudomonadati</taxon>
        <taxon>Pseudomonadota</taxon>
        <taxon>Betaproteobacteria</taxon>
        <taxon>Burkholderiales</taxon>
        <taxon>Burkholderiaceae</taxon>
        <taxon>Paraburkholderia</taxon>
    </lineage>
</organism>
<evidence type="ECO:0000313" key="2">
    <source>
        <dbReference type="Proteomes" id="UP001229486"/>
    </source>
</evidence>
<dbReference type="SUPFAM" id="SSF56281">
    <property type="entry name" value="Metallo-hydrolase/oxidoreductase"/>
    <property type="match status" value="1"/>
</dbReference>
<proteinExistence type="predicted"/>
<comment type="caution">
    <text evidence="1">The sequence shown here is derived from an EMBL/GenBank/DDBJ whole genome shotgun (WGS) entry which is preliminary data.</text>
</comment>
<gene>
    <name evidence="1" type="ORF">J2793_005248</name>
</gene>
<dbReference type="InterPro" id="IPR036866">
    <property type="entry name" value="RibonucZ/Hydroxyglut_hydro"/>
</dbReference>
<evidence type="ECO:0000313" key="1">
    <source>
        <dbReference type="EMBL" id="MDP9649780.1"/>
    </source>
</evidence>
<dbReference type="EMBL" id="JAURTK010000007">
    <property type="protein sequence ID" value="MDP9649780.1"/>
    <property type="molecule type" value="Genomic_DNA"/>
</dbReference>
<sequence length="103" mass="11747">MQPMVQPFFEPVTGTVSYVVFQSGQLECAIINPVLDYDPKSGRTATTNADRVIEFVRQKGMHVKWILETHAHIGDARPHRAFRAGRYAGWRSASCRRKRHPLP</sequence>
<protein>
    <submittedName>
        <fullName evidence="1">Glyoxylase-like metal-dependent hydrolase (Beta-lactamase superfamily II)</fullName>
    </submittedName>
</protein>
<dbReference type="Gene3D" id="3.60.15.10">
    <property type="entry name" value="Ribonuclease Z/Hydroxyacylglutathione hydrolase-like"/>
    <property type="match status" value="1"/>
</dbReference>
<reference evidence="1" key="1">
    <citation type="submission" date="2023-07" db="EMBL/GenBank/DDBJ databases">
        <title>Sorghum-associated microbial communities from plants grown in Nebraska, USA.</title>
        <authorList>
            <person name="Schachtman D."/>
        </authorList>
    </citation>
    <scope>NUCLEOTIDE SEQUENCE</scope>
    <source>
        <strain evidence="1">DS1061</strain>
    </source>
</reference>
<accession>A0AB73IIC5</accession>